<keyword evidence="3" id="KW-0812">Transmembrane</keyword>
<dbReference type="Gene3D" id="2.40.30.170">
    <property type="match status" value="1"/>
</dbReference>
<dbReference type="PANTHER" id="PTHR30097">
    <property type="entry name" value="CATION EFFLUX SYSTEM PROTEIN CUSB"/>
    <property type="match status" value="1"/>
</dbReference>
<dbReference type="GO" id="GO:0030313">
    <property type="term" value="C:cell envelope"/>
    <property type="evidence" value="ECO:0007669"/>
    <property type="project" value="TreeGrafter"/>
</dbReference>
<dbReference type="Gene3D" id="2.40.50.100">
    <property type="match status" value="1"/>
</dbReference>
<keyword evidence="3" id="KW-0472">Membrane</keyword>
<gene>
    <name evidence="4" type="ORF">FCL42_09055</name>
</gene>
<evidence type="ECO:0000313" key="5">
    <source>
        <dbReference type="Proteomes" id="UP000305675"/>
    </source>
</evidence>
<dbReference type="RefSeq" id="WP_136863092.1">
    <property type="nucleotide sequence ID" value="NZ_SWCJ01000005.1"/>
</dbReference>
<proteinExistence type="predicted"/>
<dbReference type="InterPro" id="IPR051909">
    <property type="entry name" value="MFP_Cation_Efflux"/>
</dbReference>
<dbReference type="Gene3D" id="2.40.420.20">
    <property type="match status" value="1"/>
</dbReference>
<keyword evidence="2" id="KW-0175">Coiled coil</keyword>
<dbReference type="AlphaFoldDB" id="A0A4U1BST5"/>
<keyword evidence="1" id="KW-0813">Transport</keyword>
<dbReference type="Gene3D" id="1.10.287.470">
    <property type="entry name" value="Helix hairpin bin"/>
    <property type="match status" value="1"/>
</dbReference>
<keyword evidence="3" id="KW-1133">Transmembrane helix</keyword>
<evidence type="ECO:0000313" key="4">
    <source>
        <dbReference type="EMBL" id="TKB55335.1"/>
    </source>
</evidence>
<protein>
    <submittedName>
        <fullName evidence="4">HlyD family efflux transporter periplasmic adaptor subunit</fullName>
    </submittedName>
</protein>
<evidence type="ECO:0000256" key="2">
    <source>
        <dbReference type="SAM" id="Coils"/>
    </source>
</evidence>
<comment type="caution">
    <text evidence="4">The sequence shown here is derived from an EMBL/GenBank/DDBJ whole genome shotgun (WGS) entry which is preliminary data.</text>
</comment>
<organism evidence="4 5">
    <name type="scientific">Ferrimonas aestuarii</name>
    <dbReference type="NCBI Taxonomy" id="2569539"/>
    <lineage>
        <taxon>Bacteria</taxon>
        <taxon>Pseudomonadati</taxon>
        <taxon>Pseudomonadota</taxon>
        <taxon>Gammaproteobacteria</taxon>
        <taxon>Alteromonadales</taxon>
        <taxon>Ferrimonadaceae</taxon>
        <taxon>Ferrimonas</taxon>
    </lineage>
</organism>
<reference evidence="4 5" key="1">
    <citation type="submission" date="2019-04" db="EMBL/GenBank/DDBJ databases">
        <authorList>
            <person name="Hwang J.C."/>
        </authorList>
    </citation>
    <scope>NUCLEOTIDE SEQUENCE [LARGE SCALE GENOMIC DNA]</scope>
    <source>
        <strain evidence="4 5">IMCC35002</strain>
    </source>
</reference>
<sequence>MRNSARSWVYGGLSIASAVMLASGWLMGFADPVQVVSAQGVVIEKVRSGDFALTVEGYGTLQSVNRRLITATSTAIVDEIRLKAGAPVEPDTVILTLKNPELEGQLRQALAFLKSAKTSKRQLNLQQQRELLNSESQFAELKAEAEIAQLQMEAERSLVESGVISGISAKRNQLKAAQLRQRVELEKAKLQKLQQVHQETLSIQDELIAQAEDNYQQVKHQVDQLSVKAGISGVIQQLPVTLGESVVPGTRIATVGSLFPLVAEIKVPQLQANLLMSGQQAEITALDQSVYGQVVRIDPVVSEGAVQVDILLDGETKLKPMQMVDALIQAKVDPNVRFIHAPAGIQQNSKQQLFKVAEDNSGVRVEVNFGKRSGDLIQVIAGVSPGERLITSQIDVDESISRIQLKL</sequence>
<dbReference type="PANTHER" id="PTHR30097:SF4">
    <property type="entry name" value="SLR6042 PROTEIN"/>
    <property type="match status" value="1"/>
</dbReference>
<dbReference type="EMBL" id="SWCJ01000005">
    <property type="protein sequence ID" value="TKB55335.1"/>
    <property type="molecule type" value="Genomic_DNA"/>
</dbReference>
<evidence type="ECO:0000256" key="1">
    <source>
        <dbReference type="ARBA" id="ARBA00022448"/>
    </source>
</evidence>
<keyword evidence="5" id="KW-1185">Reference proteome</keyword>
<dbReference type="GO" id="GO:0015679">
    <property type="term" value="P:plasma membrane copper ion transport"/>
    <property type="evidence" value="ECO:0007669"/>
    <property type="project" value="TreeGrafter"/>
</dbReference>
<accession>A0A4U1BST5</accession>
<evidence type="ECO:0000256" key="3">
    <source>
        <dbReference type="SAM" id="Phobius"/>
    </source>
</evidence>
<dbReference type="Proteomes" id="UP000305675">
    <property type="component" value="Unassembled WGS sequence"/>
</dbReference>
<dbReference type="GO" id="GO:0060003">
    <property type="term" value="P:copper ion export"/>
    <property type="evidence" value="ECO:0007669"/>
    <property type="project" value="TreeGrafter"/>
</dbReference>
<dbReference type="SUPFAM" id="SSF111369">
    <property type="entry name" value="HlyD-like secretion proteins"/>
    <property type="match status" value="1"/>
</dbReference>
<dbReference type="OrthoDB" id="6397038at2"/>
<feature type="transmembrane region" description="Helical" evidence="3">
    <location>
        <begin position="7"/>
        <end position="27"/>
    </location>
</feature>
<name>A0A4U1BST5_9GAMM</name>
<feature type="coiled-coil region" evidence="2">
    <location>
        <begin position="124"/>
        <end position="228"/>
    </location>
</feature>